<reference evidence="3 4" key="1">
    <citation type="submission" date="2019-05" db="EMBL/GenBank/DDBJ databases">
        <title>Emergence of the Ug99 lineage of the wheat stem rust pathogen through somatic hybridization.</title>
        <authorList>
            <person name="Li F."/>
            <person name="Upadhyaya N.M."/>
            <person name="Sperschneider J."/>
            <person name="Matny O."/>
            <person name="Nguyen-Phuc H."/>
            <person name="Mago R."/>
            <person name="Raley C."/>
            <person name="Miller M.E."/>
            <person name="Silverstein K.A.T."/>
            <person name="Henningsen E."/>
            <person name="Hirsch C.D."/>
            <person name="Visser B."/>
            <person name="Pretorius Z.A."/>
            <person name="Steffenson B.J."/>
            <person name="Schwessinger B."/>
            <person name="Dodds P.N."/>
            <person name="Figueroa M."/>
        </authorList>
    </citation>
    <scope>NUCLEOTIDE SEQUENCE [LARGE SCALE GENOMIC DNA]</scope>
    <source>
        <strain evidence="1">21-0</strain>
        <strain evidence="2 4">Ug99</strain>
    </source>
</reference>
<sequence>MAVNISSRMCTSWVLSNVSLAGLSTKRSCKLGTSLILKPPSRAAQHMGLEAD</sequence>
<dbReference type="Proteomes" id="UP000324748">
    <property type="component" value="Unassembled WGS sequence"/>
</dbReference>
<accession>A0A5B0PKW0</accession>
<organism evidence="1 3">
    <name type="scientific">Puccinia graminis f. sp. tritici</name>
    <dbReference type="NCBI Taxonomy" id="56615"/>
    <lineage>
        <taxon>Eukaryota</taxon>
        <taxon>Fungi</taxon>
        <taxon>Dikarya</taxon>
        <taxon>Basidiomycota</taxon>
        <taxon>Pucciniomycotina</taxon>
        <taxon>Pucciniomycetes</taxon>
        <taxon>Pucciniales</taxon>
        <taxon>Pucciniaceae</taxon>
        <taxon>Puccinia</taxon>
    </lineage>
</organism>
<evidence type="ECO:0000313" key="2">
    <source>
        <dbReference type="EMBL" id="KAA1133926.1"/>
    </source>
</evidence>
<proteinExistence type="predicted"/>
<evidence type="ECO:0000313" key="3">
    <source>
        <dbReference type="Proteomes" id="UP000324748"/>
    </source>
</evidence>
<name>A0A5B0PKW0_PUCGR</name>
<dbReference type="EMBL" id="VSWC01000053">
    <property type="protein sequence ID" value="KAA1101851.1"/>
    <property type="molecule type" value="Genomic_DNA"/>
</dbReference>
<dbReference type="EMBL" id="VDEP01000070">
    <property type="protein sequence ID" value="KAA1133926.1"/>
    <property type="molecule type" value="Genomic_DNA"/>
</dbReference>
<keyword evidence="3" id="KW-1185">Reference proteome</keyword>
<comment type="caution">
    <text evidence="1">The sequence shown here is derived from an EMBL/GenBank/DDBJ whole genome shotgun (WGS) entry which is preliminary data.</text>
</comment>
<gene>
    <name evidence="1" type="ORF">PGT21_031455</name>
    <name evidence="2" type="ORF">PGTUg99_032311</name>
</gene>
<protein>
    <submittedName>
        <fullName evidence="1">Uncharacterized protein</fullName>
    </submittedName>
</protein>
<dbReference type="Proteomes" id="UP000325313">
    <property type="component" value="Unassembled WGS sequence"/>
</dbReference>
<evidence type="ECO:0000313" key="4">
    <source>
        <dbReference type="Proteomes" id="UP000325313"/>
    </source>
</evidence>
<dbReference type="AlphaFoldDB" id="A0A5B0PKW0"/>
<evidence type="ECO:0000313" key="1">
    <source>
        <dbReference type="EMBL" id="KAA1101851.1"/>
    </source>
</evidence>